<feature type="transmembrane region" description="Helical" evidence="5">
    <location>
        <begin position="71"/>
        <end position="88"/>
    </location>
</feature>
<dbReference type="RefSeq" id="WP_153665721.1">
    <property type="nucleotide sequence ID" value="NZ_JAAIKR010000015.1"/>
</dbReference>
<accession>A0ABS5I713</accession>
<evidence type="ECO:0000256" key="1">
    <source>
        <dbReference type="ARBA" id="ARBA00004141"/>
    </source>
</evidence>
<dbReference type="Pfam" id="PF04932">
    <property type="entry name" value="Wzy_C"/>
    <property type="match status" value="1"/>
</dbReference>
<dbReference type="InterPro" id="IPR051533">
    <property type="entry name" value="WaaL-like"/>
</dbReference>
<dbReference type="Proteomes" id="UP000811844">
    <property type="component" value="Unassembled WGS sequence"/>
</dbReference>
<dbReference type="EMBL" id="JAAIKR010000015">
    <property type="protein sequence ID" value="MBR9729125.1"/>
    <property type="molecule type" value="Genomic_DNA"/>
</dbReference>
<keyword evidence="8" id="KW-1185">Reference proteome</keyword>
<dbReference type="GO" id="GO:0016874">
    <property type="term" value="F:ligase activity"/>
    <property type="evidence" value="ECO:0007669"/>
    <property type="project" value="UniProtKB-KW"/>
</dbReference>
<feature type="transmembrane region" description="Helical" evidence="5">
    <location>
        <begin position="415"/>
        <end position="433"/>
    </location>
</feature>
<keyword evidence="3 5" id="KW-1133">Transmembrane helix</keyword>
<evidence type="ECO:0000256" key="3">
    <source>
        <dbReference type="ARBA" id="ARBA00022989"/>
    </source>
</evidence>
<feature type="transmembrane region" description="Helical" evidence="5">
    <location>
        <begin position="171"/>
        <end position="189"/>
    </location>
</feature>
<feature type="transmembrane region" description="Helical" evidence="5">
    <location>
        <begin position="127"/>
        <end position="151"/>
    </location>
</feature>
<sequence length="454" mass="51183">MQLRITSFSLLIVFLITIILGTVLANRLTDIIEIGSLYDSKRFLALLFIWFTVLFLCTTPHLKILSPTPNQGLFLLAIIACIISSLVLSEHPYWSGVELANMILLGIIFLCFYTITKVLTRLELVSYLFFFAVCFSALHFFVYLLYLGFSYLENGPTGISNLISGYDNVRFFNQLQVMIYPLLSLVVFFKSLHKYRKIAFILASLHCLALLQTEARGAVLSLFITFNLINYFSTHSSKKLFASFVTKSFAIGFVLWLGLIVVIPSIFFNATSVSLDTSSSGRLELWLYAVNSIFEQPWFGFGPMSFAWGEGRPIANAHLHNSLLQVLYEYGIPMFLVTLSLIFLYFKQALSQLSANHIVLESVLFSVLSAAIYSLFSGVIVMPFSQLLLIFLVAVGSYGRQYSDKRFITLGKGKKLMLCILTTILVGVVVSSFQHSELKKTQHPRVWIDGAIDF</sequence>
<evidence type="ECO:0000256" key="5">
    <source>
        <dbReference type="SAM" id="Phobius"/>
    </source>
</evidence>
<dbReference type="PANTHER" id="PTHR37422:SF13">
    <property type="entry name" value="LIPOPOLYSACCHARIDE BIOSYNTHESIS PROTEIN PA4999-RELATED"/>
    <property type="match status" value="1"/>
</dbReference>
<feature type="domain" description="O-antigen ligase-related" evidence="6">
    <location>
        <begin position="204"/>
        <end position="337"/>
    </location>
</feature>
<evidence type="ECO:0000256" key="2">
    <source>
        <dbReference type="ARBA" id="ARBA00022692"/>
    </source>
</evidence>
<evidence type="ECO:0000256" key="4">
    <source>
        <dbReference type="ARBA" id="ARBA00023136"/>
    </source>
</evidence>
<name>A0ABS5I713_9GAMM</name>
<feature type="transmembrane region" description="Helical" evidence="5">
    <location>
        <begin position="249"/>
        <end position="273"/>
    </location>
</feature>
<proteinExistence type="predicted"/>
<organism evidence="7 8">
    <name type="scientific">Shewanella intestini</name>
    <dbReference type="NCBI Taxonomy" id="2017544"/>
    <lineage>
        <taxon>Bacteria</taxon>
        <taxon>Pseudomonadati</taxon>
        <taxon>Pseudomonadota</taxon>
        <taxon>Gammaproteobacteria</taxon>
        <taxon>Alteromonadales</taxon>
        <taxon>Shewanellaceae</taxon>
        <taxon>Shewanella</taxon>
    </lineage>
</organism>
<dbReference type="InterPro" id="IPR007016">
    <property type="entry name" value="O-antigen_ligase-rel_domated"/>
</dbReference>
<protein>
    <submittedName>
        <fullName evidence="7">O-antigen ligase family protein</fullName>
    </submittedName>
</protein>
<evidence type="ECO:0000313" key="7">
    <source>
        <dbReference type="EMBL" id="MBR9729125.1"/>
    </source>
</evidence>
<keyword evidence="7" id="KW-0436">Ligase</keyword>
<comment type="caution">
    <text evidence="7">The sequence shown here is derived from an EMBL/GenBank/DDBJ whole genome shotgun (WGS) entry which is preliminary data.</text>
</comment>
<feature type="transmembrane region" description="Helical" evidence="5">
    <location>
        <begin position="358"/>
        <end position="376"/>
    </location>
</feature>
<feature type="transmembrane region" description="Helical" evidence="5">
    <location>
        <begin position="41"/>
        <end position="59"/>
    </location>
</feature>
<gene>
    <name evidence="7" type="ORF">G3R48_14185</name>
</gene>
<dbReference type="PANTHER" id="PTHR37422">
    <property type="entry name" value="TEICHURONIC ACID BIOSYNTHESIS PROTEIN TUAE"/>
    <property type="match status" value="1"/>
</dbReference>
<comment type="subcellular location">
    <subcellularLocation>
        <location evidence="1">Membrane</location>
        <topology evidence="1">Multi-pass membrane protein</topology>
    </subcellularLocation>
</comment>
<keyword evidence="4 5" id="KW-0472">Membrane</keyword>
<feature type="transmembrane region" description="Helical" evidence="5">
    <location>
        <begin position="382"/>
        <end position="403"/>
    </location>
</feature>
<keyword evidence="2 5" id="KW-0812">Transmembrane</keyword>
<evidence type="ECO:0000259" key="6">
    <source>
        <dbReference type="Pfam" id="PF04932"/>
    </source>
</evidence>
<reference evidence="7 8" key="1">
    <citation type="submission" date="2020-02" db="EMBL/GenBank/DDBJ databases">
        <title>Shewanella WXL01 sp. nov., a marine bacterium isolated from green algae in Luhuitou Fringing Reef (Northern South China Sea).</title>
        <authorList>
            <person name="Wang X."/>
        </authorList>
    </citation>
    <scope>NUCLEOTIDE SEQUENCE [LARGE SCALE GENOMIC DNA]</scope>
    <source>
        <strain evidence="7 8">MCCC 1A01895</strain>
    </source>
</reference>
<evidence type="ECO:0000313" key="8">
    <source>
        <dbReference type="Proteomes" id="UP000811844"/>
    </source>
</evidence>
<feature type="transmembrane region" description="Helical" evidence="5">
    <location>
        <begin position="94"/>
        <end position="115"/>
    </location>
</feature>
<feature type="transmembrane region" description="Helical" evidence="5">
    <location>
        <begin position="327"/>
        <end position="346"/>
    </location>
</feature>